<sequence>MRRQTGYTSGSSGHGCSQGRLGVAAQLQTVRICAQRRGSGARRRRSDLVVSVEGLTPGGGDRFPSTEDENPTVGGCCFGSCGAGVSQLSSSTSARECKKLSSGTLASRRRDAAEDSSLLAVHDRAHEGGARSRGRVNGR</sequence>
<feature type="compositionally biased region" description="Basic and acidic residues" evidence="1">
    <location>
        <begin position="121"/>
        <end position="130"/>
    </location>
</feature>
<name>A0AAX6H306_IRIPA</name>
<reference evidence="2" key="1">
    <citation type="journal article" date="2023" name="GigaByte">
        <title>Genome assembly of the bearded iris, Iris pallida Lam.</title>
        <authorList>
            <person name="Bruccoleri R.E."/>
            <person name="Oakeley E.J."/>
            <person name="Faust A.M.E."/>
            <person name="Altorfer M."/>
            <person name="Dessus-Babus S."/>
            <person name="Burckhardt D."/>
            <person name="Oertli M."/>
            <person name="Naumann U."/>
            <person name="Petersen F."/>
            <person name="Wong J."/>
        </authorList>
    </citation>
    <scope>NUCLEOTIDE SEQUENCE</scope>
    <source>
        <strain evidence="2">GSM-AAB239-AS_SAM_17_03QT</strain>
    </source>
</reference>
<organism evidence="2 3">
    <name type="scientific">Iris pallida</name>
    <name type="common">Sweet iris</name>
    <dbReference type="NCBI Taxonomy" id="29817"/>
    <lineage>
        <taxon>Eukaryota</taxon>
        <taxon>Viridiplantae</taxon>
        <taxon>Streptophyta</taxon>
        <taxon>Embryophyta</taxon>
        <taxon>Tracheophyta</taxon>
        <taxon>Spermatophyta</taxon>
        <taxon>Magnoliopsida</taxon>
        <taxon>Liliopsida</taxon>
        <taxon>Asparagales</taxon>
        <taxon>Iridaceae</taxon>
        <taxon>Iridoideae</taxon>
        <taxon>Irideae</taxon>
        <taxon>Iris</taxon>
    </lineage>
</organism>
<evidence type="ECO:0000256" key="1">
    <source>
        <dbReference type="SAM" id="MobiDB-lite"/>
    </source>
</evidence>
<dbReference type="Proteomes" id="UP001140949">
    <property type="component" value="Unassembled WGS sequence"/>
</dbReference>
<dbReference type="EMBL" id="JANAVB010013600">
    <property type="protein sequence ID" value="KAJ6834951.1"/>
    <property type="molecule type" value="Genomic_DNA"/>
</dbReference>
<protein>
    <submittedName>
        <fullName evidence="2">Serine/arginine-rich splicing factor SR45 isoform X2</fullName>
    </submittedName>
</protein>
<proteinExistence type="predicted"/>
<feature type="region of interest" description="Disordered" evidence="1">
    <location>
        <begin position="100"/>
        <end position="139"/>
    </location>
</feature>
<reference evidence="2" key="2">
    <citation type="submission" date="2023-04" db="EMBL/GenBank/DDBJ databases">
        <authorList>
            <person name="Bruccoleri R.E."/>
            <person name="Oakeley E.J."/>
            <person name="Faust A.-M."/>
            <person name="Dessus-Babus S."/>
            <person name="Altorfer M."/>
            <person name="Burckhardt D."/>
            <person name="Oertli M."/>
            <person name="Naumann U."/>
            <person name="Petersen F."/>
            <person name="Wong J."/>
        </authorList>
    </citation>
    <scope>NUCLEOTIDE SEQUENCE</scope>
    <source>
        <strain evidence="2">GSM-AAB239-AS_SAM_17_03QT</strain>
        <tissue evidence="2">Leaf</tissue>
    </source>
</reference>
<keyword evidence="3" id="KW-1185">Reference proteome</keyword>
<dbReference type="AlphaFoldDB" id="A0AAX6H306"/>
<evidence type="ECO:0000313" key="2">
    <source>
        <dbReference type="EMBL" id="KAJ6834951.1"/>
    </source>
</evidence>
<comment type="caution">
    <text evidence="2">The sequence shown here is derived from an EMBL/GenBank/DDBJ whole genome shotgun (WGS) entry which is preliminary data.</text>
</comment>
<evidence type="ECO:0000313" key="3">
    <source>
        <dbReference type="Proteomes" id="UP001140949"/>
    </source>
</evidence>
<accession>A0AAX6H306</accession>
<gene>
    <name evidence="2" type="ORF">M6B38_123180</name>
</gene>